<evidence type="ECO:0000259" key="17">
    <source>
        <dbReference type="PROSITE" id="PS50011"/>
    </source>
</evidence>
<feature type="chain" id="PRO_5032920381" description="Wall-associated receptor kinase 2-like" evidence="16">
    <location>
        <begin position="22"/>
        <end position="465"/>
    </location>
</feature>
<keyword evidence="9" id="KW-0418">Kinase</keyword>
<keyword evidence="11 15" id="KW-1133">Transmembrane helix</keyword>
<evidence type="ECO:0000256" key="16">
    <source>
        <dbReference type="SAM" id="SignalP"/>
    </source>
</evidence>
<keyword evidence="3 14" id="KW-0245">EGF-like domain</keyword>
<keyword evidence="20" id="KW-1185">Reference proteome</keyword>
<dbReference type="InterPro" id="IPR001881">
    <property type="entry name" value="EGF-like_Ca-bd_dom"/>
</dbReference>
<evidence type="ECO:0000256" key="2">
    <source>
        <dbReference type="ARBA" id="ARBA00022527"/>
    </source>
</evidence>
<keyword evidence="7" id="KW-0677">Repeat</keyword>
<feature type="disulfide bond" evidence="14">
    <location>
        <begin position="214"/>
        <end position="231"/>
    </location>
</feature>
<dbReference type="GO" id="GO:0004674">
    <property type="term" value="F:protein serine/threonine kinase activity"/>
    <property type="evidence" value="ECO:0007669"/>
    <property type="project" value="UniProtKB-KW"/>
</dbReference>
<dbReference type="InterPro" id="IPR011009">
    <property type="entry name" value="Kinase-like_dom_sf"/>
</dbReference>
<evidence type="ECO:0000256" key="11">
    <source>
        <dbReference type="ARBA" id="ARBA00022989"/>
    </source>
</evidence>
<dbReference type="InterPro" id="IPR018097">
    <property type="entry name" value="EGF_Ca-bd_CS"/>
</dbReference>
<dbReference type="InterPro" id="IPR009030">
    <property type="entry name" value="Growth_fac_rcpt_cys_sf"/>
</dbReference>
<dbReference type="FunFam" id="2.10.25.10:FF:000038">
    <property type="entry name" value="Fibrillin 2"/>
    <property type="match status" value="1"/>
</dbReference>
<evidence type="ECO:0000256" key="7">
    <source>
        <dbReference type="ARBA" id="ARBA00022737"/>
    </source>
</evidence>
<dbReference type="Gene3D" id="3.30.200.20">
    <property type="entry name" value="Phosphorylase Kinase, domain 1"/>
    <property type="match status" value="1"/>
</dbReference>
<keyword evidence="13 14" id="KW-1015">Disulfide bond</keyword>
<evidence type="ECO:0000313" key="19">
    <source>
        <dbReference type="EMBL" id="DAD42626.1"/>
    </source>
</evidence>
<dbReference type="GO" id="GO:0007166">
    <property type="term" value="P:cell surface receptor signaling pathway"/>
    <property type="evidence" value="ECO:0007669"/>
    <property type="project" value="InterPro"/>
</dbReference>
<dbReference type="SMART" id="SM00179">
    <property type="entry name" value="EGF_CA"/>
    <property type="match status" value="1"/>
</dbReference>
<evidence type="ECO:0000256" key="15">
    <source>
        <dbReference type="SAM" id="Phobius"/>
    </source>
</evidence>
<evidence type="ECO:0000256" key="10">
    <source>
        <dbReference type="ARBA" id="ARBA00022840"/>
    </source>
</evidence>
<keyword evidence="8" id="KW-0547">Nucleotide-binding</keyword>
<proteinExistence type="predicted"/>
<feature type="domain" description="EGF-like" evidence="18">
    <location>
        <begin position="204"/>
        <end position="240"/>
    </location>
</feature>
<dbReference type="InterPro" id="IPR000152">
    <property type="entry name" value="EGF-type_Asp/Asn_hydroxyl_site"/>
</dbReference>
<evidence type="ECO:0000256" key="6">
    <source>
        <dbReference type="ARBA" id="ARBA00022729"/>
    </source>
</evidence>
<organism evidence="19 20">
    <name type="scientific">Nelumbo nucifera</name>
    <name type="common">Sacred lotus</name>
    <dbReference type="NCBI Taxonomy" id="4432"/>
    <lineage>
        <taxon>Eukaryota</taxon>
        <taxon>Viridiplantae</taxon>
        <taxon>Streptophyta</taxon>
        <taxon>Embryophyta</taxon>
        <taxon>Tracheophyta</taxon>
        <taxon>Spermatophyta</taxon>
        <taxon>Magnoliopsida</taxon>
        <taxon>Proteales</taxon>
        <taxon>Nelumbonaceae</taxon>
        <taxon>Nelumbo</taxon>
    </lineage>
</organism>
<dbReference type="CDD" id="cd00054">
    <property type="entry name" value="EGF_CA"/>
    <property type="match status" value="2"/>
</dbReference>
<protein>
    <recommendedName>
        <fullName evidence="21">Wall-associated receptor kinase 2-like</fullName>
    </recommendedName>
</protein>
<evidence type="ECO:0000256" key="4">
    <source>
        <dbReference type="ARBA" id="ARBA00022679"/>
    </source>
</evidence>
<evidence type="ECO:0000256" key="8">
    <source>
        <dbReference type="ARBA" id="ARBA00022741"/>
    </source>
</evidence>
<evidence type="ECO:0000256" key="12">
    <source>
        <dbReference type="ARBA" id="ARBA00023136"/>
    </source>
</evidence>
<dbReference type="GO" id="GO:0005509">
    <property type="term" value="F:calcium ion binding"/>
    <property type="evidence" value="ECO:0007669"/>
    <property type="project" value="InterPro"/>
</dbReference>
<dbReference type="InterPro" id="IPR000719">
    <property type="entry name" value="Prot_kinase_dom"/>
</dbReference>
<dbReference type="SUPFAM" id="SSF57184">
    <property type="entry name" value="Growth factor receptor domain"/>
    <property type="match status" value="1"/>
</dbReference>
<dbReference type="EMBL" id="DUZY01000006">
    <property type="protein sequence ID" value="DAD42626.1"/>
    <property type="molecule type" value="Genomic_DNA"/>
</dbReference>
<comment type="caution">
    <text evidence="14">Lacks conserved residue(s) required for the propagation of feature annotation.</text>
</comment>
<evidence type="ECO:0000256" key="14">
    <source>
        <dbReference type="PROSITE-ProRule" id="PRU00076"/>
    </source>
</evidence>
<dbReference type="InterPro" id="IPR000742">
    <property type="entry name" value="EGF"/>
</dbReference>
<keyword evidence="4" id="KW-0808">Transferase</keyword>
<evidence type="ECO:0000313" key="20">
    <source>
        <dbReference type="Proteomes" id="UP000607653"/>
    </source>
</evidence>
<evidence type="ECO:0000256" key="1">
    <source>
        <dbReference type="ARBA" id="ARBA00004479"/>
    </source>
</evidence>
<accession>A0A822ZHW6</accession>
<evidence type="ECO:0000256" key="9">
    <source>
        <dbReference type="ARBA" id="ARBA00022777"/>
    </source>
</evidence>
<dbReference type="FunFam" id="3.30.200.20:FF:000043">
    <property type="entry name" value="Wall-associated receptor kinase 2"/>
    <property type="match status" value="1"/>
</dbReference>
<evidence type="ECO:0000256" key="3">
    <source>
        <dbReference type="ARBA" id="ARBA00022536"/>
    </source>
</evidence>
<dbReference type="PROSITE" id="PS50026">
    <property type="entry name" value="EGF_3"/>
    <property type="match status" value="2"/>
</dbReference>
<keyword evidence="12 15" id="KW-0472">Membrane</keyword>
<feature type="signal peptide" evidence="16">
    <location>
        <begin position="1"/>
        <end position="21"/>
    </location>
</feature>
<evidence type="ECO:0000256" key="13">
    <source>
        <dbReference type="ARBA" id="ARBA00023157"/>
    </source>
</evidence>
<dbReference type="GO" id="GO:0005524">
    <property type="term" value="F:ATP binding"/>
    <property type="evidence" value="ECO:0007669"/>
    <property type="project" value="UniProtKB-KW"/>
</dbReference>
<dbReference type="AlphaFoldDB" id="A0A822ZHW6"/>
<dbReference type="InterPro" id="IPR045274">
    <property type="entry name" value="WAK-like"/>
</dbReference>
<keyword evidence="2" id="KW-0723">Serine/threonine-protein kinase</keyword>
<keyword evidence="5 15" id="KW-0812">Transmembrane</keyword>
<evidence type="ECO:0008006" key="21">
    <source>
        <dbReference type="Google" id="ProtNLM"/>
    </source>
</evidence>
<feature type="transmembrane region" description="Helical" evidence="15">
    <location>
        <begin position="307"/>
        <end position="328"/>
    </location>
</feature>
<name>A0A822ZHW6_NELNU</name>
<sequence>MALVVLLLLQLLLWLPTTTTAVSSMVKPGCQDKCGNISLLPGQLRVLNFIAYDCYNSSGNDHMFPTFDLDSIPATFSDTGNRLTLLGCDTYGDITGHNGRNFTSGCSMVCEDQQSFINGSCSGIGCCQTSIPKGFKSFELYMDSTDNHTNVMDFNPCSYAFLVDYEWYNFSMSDLIGFKDFYIRNGKTVPMVLDWAIEKHTCEDVSRNDPSYACRNNSECFNSPNGLGYLCKCSPGYQGNPYLDDGRQDVDECADPAKNECNAHSAVCTNTPGSYTCSCPPGMEGDGRKSGSGCTARPKKQSAVKQVAIGVGLGIVMLLAIYWLYGVLKKRHVRRRKEIFFKRNGGLLLQEKILSNETSCEKLKVFTAEELENATDYYNEDRILGRGGQGTVYKAMLADGRIVAVKKVKIVDENRLKQFINEIVILSQINHRNVVKLFGCCLDAEFPLLIYEFTSGGNLAKKIHE</sequence>
<dbReference type="PANTHER" id="PTHR27005:SF515">
    <property type="entry name" value="WALL-ASSOCIATED RECEPTOR KINASE-LIKE 10-RELATED"/>
    <property type="match status" value="1"/>
</dbReference>
<evidence type="ECO:0000259" key="18">
    <source>
        <dbReference type="PROSITE" id="PS50026"/>
    </source>
</evidence>
<reference evidence="19 20" key="1">
    <citation type="journal article" date="2020" name="Mol. Biol. Evol.">
        <title>Distinct Expression and Methylation Patterns for Genes with Different Fates following a Single Whole-Genome Duplication in Flowering Plants.</title>
        <authorList>
            <person name="Shi T."/>
            <person name="Rahmani R.S."/>
            <person name="Gugger P.F."/>
            <person name="Wang M."/>
            <person name="Li H."/>
            <person name="Zhang Y."/>
            <person name="Li Z."/>
            <person name="Wang Q."/>
            <person name="Van de Peer Y."/>
            <person name="Marchal K."/>
            <person name="Chen J."/>
        </authorList>
    </citation>
    <scope>NUCLEOTIDE SEQUENCE [LARGE SCALE GENOMIC DNA]</scope>
    <source>
        <tissue evidence="19">Leaf</tissue>
    </source>
</reference>
<keyword evidence="10" id="KW-0067">ATP-binding</keyword>
<dbReference type="PROSITE" id="PS01187">
    <property type="entry name" value="EGF_CA"/>
    <property type="match status" value="1"/>
</dbReference>
<dbReference type="Proteomes" id="UP000607653">
    <property type="component" value="Unassembled WGS sequence"/>
</dbReference>
<keyword evidence="6 16" id="KW-0732">Signal</keyword>
<dbReference type="PANTHER" id="PTHR27005">
    <property type="entry name" value="WALL-ASSOCIATED RECEPTOR KINASE-LIKE 21"/>
    <property type="match status" value="1"/>
</dbReference>
<evidence type="ECO:0000256" key="5">
    <source>
        <dbReference type="ARBA" id="ARBA00022692"/>
    </source>
</evidence>
<dbReference type="SMART" id="SM00181">
    <property type="entry name" value="EGF"/>
    <property type="match status" value="2"/>
</dbReference>
<dbReference type="PROSITE" id="PS50011">
    <property type="entry name" value="PROTEIN_KINASE_DOM"/>
    <property type="match status" value="1"/>
</dbReference>
<dbReference type="InterPro" id="IPR049883">
    <property type="entry name" value="NOTCH1_EGF-like"/>
</dbReference>
<dbReference type="Gene3D" id="2.10.25.10">
    <property type="entry name" value="Laminin"/>
    <property type="match status" value="2"/>
</dbReference>
<dbReference type="SUPFAM" id="SSF56112">
    <property type="entry name" value="Protein kinase-like (PK-like)"/>
    <property type="match status" value="1"/>
</dbReference>
<comment type="caution">
    <text evidence="19">The sequence shown here is derived from an EMBL/GenBank/DDBJ whole genome shotgun (WGS) entry which is preliminary data.</text>
</comment>
<dbReference type="Pfam" id="PF00069">
    <property type="entry name" value="Pkinase"/>
    <property type="match status" value="1"/>
</dbReference>
<feature type="domain" description="EGF-like" evidence="18">
    <location>
        <begin position="249"/>
        <end position="286"/>
    </location>
</feature>
<gene>
    <name evidence="19" type="ORF">HUJ06_000856</name>
</gene>
<dbReference type="GO" id="GO:0016020">
    <property type="term" value="C:membrane"/>
    <property type="evidence" value="ECO:0007669"/>
    <property type="project" value="UniProtKB-SubCell"/>
</dbReference>
<dbReference type="PROSITE" id="PS00010">
    <property type="entry name" value="ASX_HYDROXYL"/>
    <property type="match status" value="1"/>
</dbReference>
<dbReference type="Pfam" id="PF07645">
    <property type="entry name" value="EGF_CA"/>
    <property type="match status" value="1"/>
</dbReference>
<dbReference type="SUPFAM" id="SSF57196">
    <property type="entry name" value="EGF/Laminin"/>
    <property type="match status" value="1"/>
</dbReference>
<comment type="subcellular location">
    <subcellularLocation>
        <location evidence="1">Membrane</location>
        <topology evidence="1">Single-pass type I membrane protein</topology>
    </subcellularLocation>
</comment>
<feature type="domain" description="Protein kinase" evidence="17">
    <location>
        <begin position="378"/>
        <end position="465"/>
    </location>
</feature>